<dbReference type="EMBL" id="UINC01095462">
    <property type="protein sequence ID" value="SVC51568.1"/>
    <property type="molecule type" value="Genomic_DNA"/>
</dbReference>
<reference evidence="1" key="1">
    <citation type="submission" date="2018-05" db="EMBL/GenBank/DDBJ databases">
        <authorList>
            <person name="Lanie J.A."/>
            <person name="Ng W.-L."/>
            <person name="Kazmierczak K.M."/>
            <person name="Andrzejewski T.M."/>
            <person name="Davidsen T.M."/>
            <person name="Wayne K.J."/>
            <person name="Tettelin H."/>
            <person name="Glass J.I."/>
            <person name="Rusch D."/>
            <person name="Podicherti R."/>
            <person name="Tsui H.-C.T."/>
            <person name="Winkler M.E."/>
        </authorList>
    </citation>
    <scope>NUCLEOTIDE SEQUENCE</scope>
</reference>
<dbReference type="AlphaFoldDB" id="A0A382MT41"/>
<organism evidence="1">
    <name type="scientific">marine metagenome</name>
    <dbReference type="NCBI Taxonomy" id="408172"/>
    <lineage>
        <taxon>unclassified sequences</taxon>
        <taxon>metagenomes</taxon>
        <taxon>ecological metagenomes</taxon>
    </lineage>
</organism>
<gene>
    <name evidence="1" type="ORF">METZ01_LOCUS304422</name>
</gene>
<proteinExistence type="predicted"/>
<protein>
    <submittedName>
        <fullName evidence="1">Uncharacterized protein</fullName>
    </submittedName>
</protein>
<accession>A0A382MT41</accession>
<name>A0A382MT41_9ZZZZ</name>
<sequence length="154" mass="17294">MANDELLSRIDRIYASVDANQEFDMTKLPGIVWQQQGVVWLYQDFRSCLSQPEIQNIAHSLIHNIANLKDHLRRWARQNGTDPATIDQAIGASNALNIIIDLSNNDKQGYPPRDNGYSGVAPQVSGIDRVMKLSFGGKPVQASRWHSTRTDHRG</sequence>
<evidence type="ECO:0000313" key="1">
    <source>
        <dbReference type="EMBL" id="SVC51568.1"/>
    </source>
</evidence>